<dbReference type="AlphaFoldDB" id="A0A953I756"/>
<evidence type="ECO:0000259" key="2">
    <source>
        <dbReference type="Pfam" id="PF01882"/>
    </source>
</evidence>
<dbReference type="Pfam" id="PF01882">
    <property type="entry name" value="DUF58"/>
    <property type="match status" value="1"/>
</dbReference>
<reference evidence="3" key="1">
    <citation type="submission" date="2017-11" db="EMBL/GenBank/DDBJ databases">
        <title>Three new genomes from thermophilic consortium.</title>
        <authorList>
            <person name="Quaggio R."/>
            <person name="Amgarten D."/>
            <person name="Setubal J.C."/>
        </authorList>
    </citation>
    <scope>NUCLEOTIDE SEQUENCE</scope>
    <source>
        <strain evidence="3">ZCTH01-B2</strain>
    </source>
</reference>
<feature type="transmembrane region" description="Helical" evidence="1">
    <location>
        <begin position="42"/>
        <end position="58"/>
    </location>
</feature>
<keyword evidence="1" id="KW-1133">Transmembrane helix</keyword>
<sequence>MQPGGHEGGARPLRRAREWRLPAMVLVAFIVARLGGGRLPYFVFYLSLLLWAGAWLYVRRVAGRVTGSVTVDRRSLEVGDEIPVKLRLENESLLPVSWVEVEDDTPAHLLASDRPRLGTTLPWVGTCIVHLTLTARRRGKCRVGPFRVRIRDWLGLFVREVVVASKAPVTIYPRVHPIDELPVPLAQPFGPVRTQERAFEDPSNPADIRRYVPGDNPRHIHWRTSARMGTLMVRQHELNATTQLILFPDFNREANVDGCEAGGGSTADTAAEIAASLAALGVRRRMETGLFCVGQTRFAVSPGKGERVFLEIMEALAQVDATGDVLLEQVLQAEAGHLGERATLVAITPRLTPGLADRLVALRARHRVTLILLDAPTFAPPGLARRQIRRSDPGLVDLLARRGVWVYVVPAGADLRRLDALRVRVGEGVGPWQPLARPQATS</sequence>
<dbReference type="EMBL" id="PIUK01000005">
    <property type="protein sequence ID" value="MBY6274856.1"/>
    <property type="molecule type" value="Genomic_DNA"/>
</dbReference>
<accession>A0A953I756</accession>
<dbReference type="InterPro" id="IPR002881">
    <property type="entry name" value="DUF58"/>
</dbReference>
<organism evidence="3 4">
    <name type="scientific">Symbiobacterium thermophilum</name>
    <dbReference type="NCBI Taxonomy" id="2734"/>
    <lineage>
        <taxon>Bacteria</taxon>
        <taxon>Bacillati</taxon>
        <taxon>Bacillota</taxon>
        <taxon>Clostridia</taxon>
        <taxon>Eubacteriales</taxon>
        <taxon>Symbiobacteriaceae</taxon>
        <taxon>Symbiobacterium</taxon>
    </lineage>
</organism>
<dbReference type="PANTHER" id="PTHR34351:SF2">
    <property type="entry name" value="DUF58 DOMAIN-CONTAINING PROTEIN"/>
    <property type="match status" value="1"/>
</dbReference>
<evidence type="ECO:0000313" key="4">
    <source>
        <dbReference type="Proteomes" id="UP000732377"/>
    </source>
</evidence>
<protein>
    <recommendedName>
        <fullName evidence="2">DUF58 domain-containing protein</fullName>
    </recommendedName>
</protein>
<feature type="domain" description="DUF58" evidence="2">
    <location>
        <begin position="207"/>
        <end position="371"/>
    </location>
</feature>
<evidence type="ECO:0000313" key="3">
    <source>
        <dbReference type="EMBL" id="MBY6274856.1"/>
    </source>
</evidence>
<name>A0A953I756_SYMTR</name>
<keyword evidence="1" id="KW-0472">Membrane</keyword>
<dbReference type="PANTHER" id="PTHR34351">
    <property type="entry name" value="SLR1927 PROTEIN-RELATED"/>
    <property type="match status" value="1"/>
</dbReference>
<dbReference type="Proteomes" id="UP000732377">
    <property type="component" value="Unassembled WGS sequence"/>
</dbReference>
<evidence type="ECO:0000256" key="1">
    <source>
        <dbReference type="SAM" id="Phobius"/>
    </source>
</evidence>
<comment type="caution">
    <text evidence="3">The sequence shown here is derived from an EMBL/GenBank/DDBJ whole genome shotgun (WGS) entry which is preliminary data.</text>
</comment>
<feature type="transmembrane region" description="Helical" evidence="1">
    <location>
        <begin position="19"/>
        <end position="36"/>
    </location>
</feature>
<gene>
    <name evidence="3" type="ORF">CWE10_01360</name>
</gene>
<keyword evidence="1" id="KW-0812">Transmembrane</keyword>
<proteinExistence type="predicted"/>